<name>A0A1D7SKJ2_9CAUD</name>
<reference evidence="1 2" key="1">
    <citation type="journal article" date="2016" name="Environ. Microbiol.">
        <title>Genomic diversification of marine cyanophages into stable ecotypes.</title>
        <authorList>
            <person name="Marston M.F."/>
            <person name="Martiny J.B."/>
        </authorList>
    </citation>
    <scope>NUCLEOTIDE SEQUENCE [LARGE SCALE GENOMIC DNA]</scope>
    <source>
        <strain evidence="1">Sn_11_0110</strain>
    </source>
</reference>
<sequence length="492" mass="50856">MATQTGKLASAKPAATTWTALYRAPIDSSASGVLNMVSDGTAANVRVGVKKYDIAATLDAATYLLHAGDVITNKTLTFDTSIPIITDQQDTFTPGQLITTNDGETTFKWESYYVPPSTDFYVQKIGILSYSMENQTGSFTVGETVTGGTGSGTAVIYDVIDGSLGGSTLYLGPVTGTAFVEGETLTGGTSSATGDISAGGVGVSRDELVFSDNGSGGTYSLRRSTTLTLFLDRTYKFFVEDASMSGVGFGLSTTINGTFGIDQTAGTSDDGTEYTTGKTSSGTAGSSGAYVQYDMSANGGGDATYYYFDTLDGTLGGGDQSLQLSVDYSYDTIYIYDLQGTLTNASDAITLGQTTFTLTSNAGSKWGYVQEIDGTSVNIVTGLGSADFAGADTFYDVPKIGTASRSLATISSIVTAANAIDSVDTIMFDNSVDAAERLTSLVIGPGQVLMVYAATQNISFDYSGFQDSSSDFTVRSFDVNASIAADGASGGG</sequence>
<evidence type="ECO:0000313" key="2">
    <source>
        <dbReference type="Proteomes" id="UP000223711"/>
    </source>
</evidence>
<evidence type="ECO:0008006" key="3">
    <source>
        <dbReference type="Google" id="ProtNLM"/>
    </source>
</evidence>
<dbReference type="EMBL" id="KX349303">
    <property type="protein sequence ID" value="AOO14221.1"/>
    <property type="molecule type" value="Genomic_DNA"/>
</dbReference>
<gene>
    <name evidence="1" type="ORF">Sn110110_027</name>
</gene>
<organism evidence="1 2">
    <name type="scientific">Cyanophage S-RIM14</name>
    <dbReference type="NCBI Taxonomy" id="1278423"/>
    <lineage>
        <taxon>Viruses</taxon>
        <taxon>Duplodnaviria</taxon>
        <taxon>Heunggongvirae</taxon>
        <taxon>Uroviricota</taxon>
        <taxon>Caudoviricetes</taxon>
        <taxon>Pantevenvirales</taxon>
        <taxon>Kyanoviridae</taxon>
        <taxon>Ahtivirus</taxon>
        <taxon>Ahtivirus sagseatwo</taxon>
    </lineage>
</organism>
<proteinExistence type="predicted"/>
<dbReference type="Proteomes" id="UP000223711">
    <property type="component" value="Segment"/>
</dbReference>
<protein>
    <recommendedName>
        <fullName evidence="3">Tail fiber protein</fullName>
    </recommendedName>
</protein>
<accession>A0A1D7SKJ2</accession>
<evidence type="ECO:0000313" key="1">
    <source>
        <dbReference type="EMBL" id="AOO14221.1"/>
    </source>
</evidence>